<evidence type="ECO:0000259" key="2">
    <source>
        <dbReference type="Pfam" id="PF23191"/>
    </source>
</evidence>
<gene>
    <name evidence="3" type="ORF">EW146_g4237</name>
</gene>
<feature type="region of interest" description="Disordered" evidence="1">
    <location>
        <begin position="1"/>
        <end position="48"/>
    </location>
</feature>
<feature type="compositionally biased region" description="Basic and acidic residues" evidence="1">
    <location>
        <begin position="381"/>
        <end position="391"/>
    </location>
</feature>
<sequence>MDVPPSPASPPLESSSSEAIVPQKRKAHDDAPQPSIADTSSSEYESGRVNCETCGESVLFRDETGFTTKHWDAHKAECANAPQPVSETVTYRLENPADSSEPNKRRRAKRSEEERIDYLRSDPYVAQFEAYRVLCASCNKWIRLRPNSTYCSIPWDAHRKSCLAKKGGKASTHDEHRSPFSNDPDVKKFDSDRVHCRNCNKWIFVGSDDHSVEVWQKHRSSCNQSAMSTSIVPNVPPPSSHQLALASMPIIPRSLPTPSAVPSTPTSRLSKITKLSTPKITDSLPGGIEHSNSPSPTSTPSSLPPGTVSQGGMQEHRRRNADQRAAQLRADPFLSEVQPNRVFCSLCQKWVQLRQDSSYCAYPWLQHRGKCLLRHQKGSQKRKDPESHGGVEGEEDEVMDSVASNEDELESEDDEVSLDPEEFERQNQLKRIMKMKQGHESASEDDVGIRMEDQAMHDARAVGASKTKLTGGGFPFADLDSPPGRVRFISQSIHYLFQTTYELSDDMTVATLVSYLNSAMPPDKHEDFDTAEVTRATTTLHDRGKIVFEGDNIRLID</sequence>
<dbReference type="InterPro" id="IPR056575">
    <property type="entry name" value="WH_MCM3_C"/>
</dbReference>
<evidence type="ECO:0000313" key="4">
    <source>
        <dbReference type="Proteomes" id="UP000310158"/>
    </source>
</evidence>
<feature type="region of interest" description="Disordered" evidence="1">
    <location>
        <begin position="375"/>
        <end position="422"/>
    </location>
</feature>
<protein>
    <recommendedName>
        <fullName evidence="2">MCM3-like winged helix domain-containing protein</fullName>
    </recommendedName>
</protein>
<dbReference type="EMBL" id="SGPL01000160">
    <property type="protein sequence ID" value="THH16389.1"/>
    <property type="molecule type" value="Genomic_DNA"/>
</dbReference>
<accession>A0A4S4LV56</accession>
<evidence type="ECO:0000256" key="1">
    <source>
        <dbReference type="SAM" id="MobiDB-lite"/>
    </source>
</evidence>
<feature type="compositionally biased region" description="Acidic residues" evidence="1">
    <location>
        <begin position="392"/>
        <end position="422"/>
    </location>
</feature>
<keyword evidence="4" id="KW-1185">Reference proteome</keyword>
<feature type="compositionally biased region" description="Low complexity" evidence="1">
    <location>
        <begin position="291"/>
        <end position="308"/>
    </location>
</feature>
<feature type="region of interest" description="Disordered" evidence="1">
    <location>
        <begin position="256"/>
        <end position="324"/>
    </location>
</feature>
<feature type="region of interest" description="Disordered" evidence="1">
    <location>
        <begin position="91"/>
        <end position="113"/>
    </location>
</feature>
<dbReference type="Pfam" id="PF23191">
    <property type="entry name" value="WHD_MCM3_C"/>
    <property type="match status" value="1"/>
</dbReference>
<reference evidence="3 4" key="1">
    <citation type="submission" date="2019-02" db="EMBL/GenBank/DDBJ databases">
        <title>Genome sequencing of the rare red list fungi Bondarzewia mesenterica.</title>
        <authorList>
            <person name="Buettner E."/>
            <person name="Kellner H."/>
        </authorList>
    </citation>
    <scope>NUCLEOTIDE SEQUENCE [LARGE SCALE GENOMIC DNA]</scope>
    <source>
        <strain evidence="3 4">DSM 108281</strain>
    </source>
</reference>
<feature type="compositionally biased region" description="Polar residues" evidence="1">
    <location>
        <begin position="268"/>
        <end position="280"/>
    </location>
</feature>
<evidence type="ECO:0000313" key="3">
    <source>
        <dbReference type="EMBL" id="THH16389.1"/>
    </source>
</evidence>
<proteinExistence type="predicted"/>
<feature type="compositionally biased region" description="Low complexity" evidence="1">
    <location>
        <begin position="256"/>
        <end position="267"/>
    </location>
</feature>
<feature type="compositionally biased region" description="Pro residues" evidence="1">
    <location>
        <begin position="1"/>
        <end position="10"/>
    </location>
</feature>
<dbReference type="AlphaFoldDB" id="A0A4S4LV56"/>
<dbReference type="OrthoDB" id="3270344at2759"/>
<name>A0A4S4LV56_9AGAM</name>
<dbReference type="Proteomes" id="UP000310158">
    <property type="component" value="Unassembled WGS sequence"/>
</dbReference>
<feature type="domain" description="MCM3-like winged helix" evidence="2">
    <location>
        <begin position="483"/>
        <end position="556"/>
    </location>
</feature>
<organism evidence="3 4">
    <name type="scientific">Bondarzewia mesenterica</name>
    <dbReference type="NCBI Taxonomy" id="1095465"/>
    <lineage>
        <taxon>Eukaryota</taxon>
        <taxon>Fungi</taxon>
        <taxon>Dikarya</taxon>
        <taxon>Basidiomycota</taxon>
        <taxon>Agaricomycotina</taxon>
        <taxon>Agaricomycetes</taxon>
        <taxon>Russulales</taxon>
        <taxon>Bondarzewiaceae</taxon>
        <taxon>Bondarzewia</taxon>
    </lineage>
</organism>
<comment type="caution">
    <text evidence="3">The sequence shown here is derived from an EMBL/GenBank/DDBJ whole genome shotgun (WGS) entry which is preliminary data.</text>
</comment>